<organism evidence="12 13">
    <name type="scientific">Mucor circinelloides f. circinelloides (strain 1006PhL)</name>
    <name type="common">Mucormycosis agent</name>
    <name type="synonym">Calyptromyces circinelloides</name>
    <dbReference type="NCBI Taxonomy" id="1220926"/>
    <lineage>
        <taxon>Eukaryota</taxon>
        <taxon>Fungi</taxon>
        <taxon>Fungi incertae sedis</taxon>
        <taxon>Mucoromycota</taxon>
        <taxon>Mucoromycotina</taxon>
        <taxon>Mucoromycetes</taxon>
        <taxon>Mucorales</taxon>
        <taxon>Mucorineae</taxon>
        <taxon>Mucoraceae</taxon>
        <taxon>Mucor</taxon>
    </lineage>
</organism>
<evidence type="ECO:0000313" key="13">
    <source>
        <dbReference type="Proteomes" id="UP000014254"/>
    </source>
</evidence>
<dbReference type="PANTHER" id="PTHR12246">
    <property type="entry name" value="PALMITOYLTRANSFERASE ZDHHC16"/>
    <property type="match status" value="1"/>
</dbReference>
<keyword evidence="8 10" id="KW-0012">Acyltransferase</keyword>
<dbReference type="OMA" id="CFTKMDH"/>
<keyword evidence="6" id="KW-0564">Palmitate</keyword>
<dbReference type="InParanoid" id="S2KFK6"/>
<evidence type="ECO:0000256" key="4">
    <source>
        <dbReference type="ARBA" id="ARBA00022989"/>
    </source>
</evidence>
<dbReference type="InterPro" id="IPR039859">
    <property type="entry name" value="PFA4/ZDH16/20/ERF2-like"/>
</dbReference>
<keyword evidence="4 10" id="KW-1133">Transmembrane helix</keyword>
<evidence type="ECO:0000256" key="2">
    <source>
        <dbReference type="ARBA" id="ARBA00022679"/>
    </source>
</evidence>
<dbReference type="PROSITE" id="PS50216">
    <property type="entry name" value="DHHC"/>
    <property type="match status" value="1"/>
</dbReference>
<dbReference type="OrthoDB" id="9909019at2759"/>
<dbReference type="Pfam" id="PF01529">
    <property type="entry name" value="DHHC"/>
    <property type="match status" value="1"/>
</dbReference>
<keyword evidence="7" id="KW-0449">Lipoprotein</keyword>
<evidence type="ECO:0000256" key="10">
    <source>
        <dbReference type="RuleBase" id="RU079119"/>
    </source>
</evidence>
<dbReference type="Proteomes" id="UP000014254">
    <property type="component" value="Unassembled WGS sequence"/>
</dbReference>
<accession>S2KFK6</accession>
<gene>
    <name evidence="12" type="ORF">HMPREF1544_02040</name>
</gene>
<keyword evidence="13" id="KW-1185">Reference proteome</keyword>
<sequence length="267" mass="30487">MLKPAAKLPLNKDAKLEELTDTFPFPKYHHAIDSEATPIVSLSLSGERGEPLYCDKCRTVKPERTHHCRECNRCAPKMDHHCIWINGCVDESNYRYFFMFVLYVAMYACWVEFHTASMLLENIKQQIGGNITLGFCWKAYKRIPFLTGVQGLGLEGISFHWYSITVLGFLFGLTLLGFAGVHFYYIINNRTSIEYVANRATFIRADFDKSGGNYEIIEIDPKTNLYDQGFYSNWCSVMGSNPFICLCNVYHSIAIHQIMGLILPAAI</sequence>
<keyword evidence="2 10" id="KW-0808">Transferase</keyword>
<evidence type="ECO:0000259" key="11">
    <source>
        <dbReference type="Pfam" id="PF01529"/>
    </source>
</evidence>
<feature type="transmembrane region" description="Helical" evidence="10">
    <location>
        <begin position="96"/>
        <end position="113"/>
    </location>
</feature>
<keyword evidence="3 10" id="KW-0812">Transmembrane</keyword>
<comment type="similarity">
    <text evidence="10">Belongs to the DHHC palmitoyltransferase family.</text>
</comment>
<comment type="subcellular location">
    <subcellularLocation>
        <location evidence="1">Membrane</location>
        <topology evidence="1">Multi-pass membrane protein</topology>
    </subcellularLocation>
</comment>
<dbReference type="AlphaFoldDB" id="S2KFK6"/>
<dbReference type="EC" id="2.3.1.225" evidence="10"/>
<dbReference type="eggNOG" id="KOG1315">
    <property type="taxonomic scope" value="Eukaryota"/>
</dbReference>
<name>S2KFK6_MUCC1</name>
<proteinExistence type="inferred from homology"/>
<evidence type="ECO:0000256" key="8">
    <source>
        <dbReference type="ARBA" id="ARBA00023315"/>
    </source>
</evidence>
<feature type="transmembrane region" description="Helical" evidence="10">
    <location>
        <begin position="161"/>
        <end position="185"/>
    </location>
</feature>
<evidence type="ECO:0000256" key="5">
    <source>
        <dbReference type="ARBA" id="ARBA00023136"/>
    </source>
</evidence>
<evidence type="ECO:0000256" key="7">
    <source>
        <dbReference type="ARBA" id="ARBA00023288"/>
    </source>
</evidence>
<comment type="domain">
    <text evidence="10">The DHHC domain is required for palmitoyltransferase activity.</text>
</comment>
<dbReference type="VEuPathDB" id="FungiDB:HMPREF1544_02040"/>
<reference evidence="13" key="1">
    <citation type="submission" date="2013-05" db="EMBL/GenBank/DDBJ databases">
        <title>The Genome sequence of Mucor circinelloides f. circinelloides 1006PhL.</title>
        <authorList>
            <consortium name="The Broad Institute Genomics Platform"/>
            <person name="Cuomo C."/>
            <person name="Earl A."/>
            <person name="Findley K."/>
            <person name="Lee S.C."/>
            <person name="Walker B."/>
            <person name="Young S."/>
            <person name="Zeng Q."/>
            <person name="Gargeya S."/>
            <person name="Fitzgerald M."/>
            <person name="Haas B."/>
            <person name="Abouelleil A."/>
            <person name="Allen A.W."/>
            <person name="Alvarado L."/>
            <person name="Arachchi H.M."/>
            <person name="Berlin A.M."/>
            <person name="Chapman S.B."/>
            <person name="Gainer-Dewar J."/>
            <person name="Goldberg J."/>
            <person name="Griggs A."/>
            <person name="Gujja S."/>
            <person name="Hansen M."/>
            <person name="Howarth C."/>
            <person name="Imamovic A."/>
            <person name="Ireland A."/>
            <person name="Larimer J."/>
            <person name="McCowan C."/>
            <person name="Murphy C."/>
            <person name="Pearson M."/>
            <person name="Poon T.W."/>
            <person name="Priest M."/>
            <person name="Roberts A."/>
            <person name="Saif S."/>
            <person name="Shea T."/>
            <person name="Sisk P."/>
            <person name="Sykes S."/>
            <person name="Wortman J."/>
            <person name="Nusbaum C."/>
            <person name="Birren B."/>
        </authorList>
    </citation>
    <scope>NUCLEOTIDE SEQUENCE [LARGE SCALE GENOMIC DNA]</scope>
    <source>
        <strain evidence="13">1006PhL</strain>
    </source>
</reference>
<evidence type="ECO:0000256" key="6">
    <source>
        <dbReference type="ARBA" id="ARBA00023139"/>
    </source>
</evidence>
<dbReference type="STRING" id="1220926.S2KFK6"/>
<evidence type="ECO:0000256" key="9">
    <source>
        <dbReference type="ARBA" id="ARBA00048048"/>
    </source>
</evidence>
<dbReference type="FunCoup" id="S2KFK6">
    <property type="interactions" value="282"/>
</dbReference>
<feature type="domain" description="Palmitoyltransferase DHHC" evidence="11">
    <location>
        <begin position="50"/>
        <end position="198"/>
    </location>
</feature>
<evidence type="ECO:0000256" key="1">
    <source>
        <dbReference type="ARBA" id="ARBA00004141"/>
    </source>
</evidence>
<dbReference type="GO" id="GO:0016020">
    <property type="term" value="C:membrane"/>
    <property type="evidence" value="ECO:0007669"/>
    <property type="project" value="UniProtKB-SubCell"/>
</dbReference>
<evidence type="ECO:0000313" key="12">
    <source>
        <dbReference type="EMBL" id="EPB91160.1"/>
    </source>
</evidence>
<dbReference type="InterPro" id="IPR001594">
    <property type="entry name" value="Palmitoyltrfase_DHHC"/>
</dbReference>
<dbReference type="GO" id="GO:0019706">
    <property type="term" value="F:protein-cysteine S-palmitoyltransferase activity"/>
    <property type="evidence" value="ECO:0007669"/>
    <property type="project" value="UniProtKB-EC"/>
</dbReference>
<comment type="catalytic activity">
    <reaction evidence="9 10">
        <text>L-cysteinyl-[protein] + hexadecanoyl-CoA = S-hexadecanoyl-L-cysteinyl-[protein] + CoA</text>
        <dbReference type="Rhea" id="RHEA:36683"/>
        <dbReference type="Rhea" id="RHEA-COMP:10131"/>
        <dbReference type="Rhea" id="RHEA-COMP:11032"/>
        <dbReference type="ChEBI" id="CHEBI:29950"/>
        <dbReference type="ChEBI" id="CHEBI:57287"/>
        <dbReference type="ChEBI" id="CHEBI:57379"/>
        <dbReference type="ChEBI" id="CHEBI:74151"/>
        <dbReference type="EC" id="2.3.1.225"/>
    </reaction>
</comment>
<dbReference type="EMBL" id="KE123912">
    <property type="protein sequence ID" value="EPB91160.1"/>
    <property type="molecule type" value="Genomic_DNA"/>
</dbReference>
<protein>
    <recommendedName>
        <fullName evidence="10">Palmitoyltransferase</fullName>
        <ecNumber evidence="10">2.3.1.225</ecNumber>
    </recommendedName>
</protein>
<evidence type="ECO:0000256" key="3">
    <source>
        <dbReference type="ARBA" id="ARBA00022692"/>
    </source>
</evidence>
<keyword evidence="5 10" id="KW-0472">Membrane</keyword>